<dbReference type="AlphaFoldDB" id="A0A7G8TAS9"/>
<organism evidence="1 2">
    <name type="scientific">Caproicibacter fermentans</name>
    <dbReference type="NCBI Taxonomy" id="2576756"/>
    <lineage>
        <taxon>Bacteria</taxon>
        <taxon>Bacillati</taxon>
        <taxon>Bacillota</taxon>
        <taxon>Clostridia</taxon>
        <taxon>Eubacteriales</taxon>
        <taxon>Acutalibacteraceae</taxon>
        <taxon>Caproicibacter</taxon>
    </lineage>
</organism>
<protein>
    <submittedName>
        <fullName evidence="1">Uncharacterized protein</fullName>
    </submittedName>
</protein>
<evidence type="ECO:0000313" key="1">
    <source>
        <dbReference type="EMBL" id="QNK40720.1"/>
    </source>
</evidence>
<proteinExistence type="predicted"/>
<dbReference type="EMBL" id="CP060286">
    <property type="protein sequence ID" value="QNK40720.1"/>
    <property type="molecule type" value="Genomic_DNA"/>
</dbReference>
<dbReference type="RefSeq" id="WP_187035975.1">
    <property type="nucleotide sequence ID" value="NZ_CP060286.1"/>
</dbReference>
<evidence type="ECO:0000313" key="2">
    <source>
        <dbReference type="Proteomes" id="UP000515909"/>
    </source>
</evidence>
<dbReference type="Proteomes" id="UP000515909">
    <property type="component" value="Chromosome"/>
</dbReference>
<sequence length="91" mass="9833">MSSVKLPMIPEASAGRAAAQFIVRSEGIGGLPPTSNFPVFAQAKNWEMGIVGTTMHCLPLFFSTNFTLLVAIINDKIAFSITSVYIVNREV</sequence>
<accession>A0A7G8TAS9</accession>
<dbReference type="KEGG" id="cfem:HCR03_19275"/>
<gene>
    <name evidence="1" type="ORF">HCR03_19275</name>
</gene>
<reference evidence="1 2" key="1">
    <citation type="submission" date="2020-08" db="EMBL/GenBank/DDBJ databases">
        <title>The isolate Caproiciproducens sp. 7D4C2 produces n-caproate at mildly acidic conditions from hexoses: genome and rBOX comparison with related strains and chain-elongating bacteria.</title>
        <authorList>
            <person name="Esquivel-Elizondo S."/>
            <person name="Bagci C."/>
            <person name="Temovska M."/>
            <person name="Jeon B.S."/>
            <person name="Bessarab I."/>
            <person name="Williams R.B.H."/>
            <person name="Huson D.H."/>
            <person name="Angenent L.T."/>
        </authorList>
    </citation>
    <scope>NUCLEOTIDE SEQUENCE [LARGE SCALE GENOMIC DNA]</scope>
    <source>
        <strain evidence="1 2">7D4C2</strain>
    </source>
</reference>
<name>A0A7G8TAS9_9FIRM</name>